<name>A0A6J8BZG3_MYTCO</name>
<feature type="region of interest" description="Disordered" evidence="1">
    <location>
        <begin position="131"/>
        <end position="173"/>
    </location>
</feature>
<dbReference type="Gene3D" id="2.80.10.70">
    <property type="entry name" value="Spindlin/Ssty"/>
    <property type="match status" value="1"/>
</dbReference>
<accession>A0A6J8BZG3</accession>
<dbReference type="OrthoDB" id="6414146at2759"/>
<protein>
    <submittedName>
        <fullName evidence="2">Uncharacterized protein</fullName>
    </submittedName>
</protein>
<proteinExistence type="predicted"/>
<feature type="compositionally biased region" description="Basic residues" evidence="1">
    <location>
        <begin position="131"/>
        <end position="143"/>
    </location>
</feature>
<evidence type="ECO:0000256" key="1">
    <source>
        <dbReference type="SAM" id="MobiDB-lite"/>
    </source>
</evidence>
<dbReference type="Proteomes" id="UP000507470">
    <property type="component" value="Unassembled WGS sequence"/>
</dbReference>
<evidence type="ECO:0000313" key="2">
    <source>
        <dbReference type="EMBL" id="CAC5389468.1"/>
    </source>
</evidence>
<sequence length="495" mass="56461">MKGEDIVQTDKVFGRLVSPSPQLDNLAQQILELLFSSFRVVCSRQLTDQGDLPQAAELVESSGTDCPPAEIPSLANSRQYVLGTTNTGKILNVMSGSKYLSAEKLTANLKCVLRQAEDEWKDKRCNKQRKRSFRNLKKKKKQRRTEAPQKRQGGTRRTRAVPNTQEPDGPEDLIGKRIQHLIDEPDGSSKWYCDKVTGLKVRRCKYMYTLVYDGETETYSFPLLDDMENAFEDENVYQIRCPLPTVAMVNNTFVMLPSAKMTLQEKTALKEIRNSTNYIEPESLKLLPENTIITIQNNEKQAITFPGETLKISIQFSEEDHDALEEILNLVLKFQLNNCKKGIDIHHRRWDPKIISLCLTLFIRSPQAYDLKKSGFLELPSKLLLQYYNDSVKQTPSFLKEMEKQNISEFGRHGGIIMDEMSIQDDVIITKSGDSWNIVGIVDMDNPNNNLDIICKGKKSGACHSWTNWLQMAYSIFWILSGNSTSTLHNILEMC</sequence>
<organism evidence="2 3">
    <name type="scientific">Mytilus coruscus</name>
    <name type="common">Sea mussel</name>
    <dbReference type="NCBI Taxonomy" id="42192"/>
    <lineage>
        <taxon>Eukaryota</taxon>
        <taxon>Metazoa</taxon>
        <taxon>Spiralia</taxon>
        <taxon>Lophotrochozoa</taxon>
        <taxon>Mollusca</taxon>
        <taxon>Bivalvia</taxon>
        <taxon>Autobranchia</taxon>
        <taxon>Pteriomorphia</taxon>
        <taxon>Mytilida</taxon>
        <taxon>Mytiloidea</taxon>
        <taxon>Mytilidae</taxon>
        <taxon>Mytilinae</taxon>
        <taxon>Mytilus</taxon>
    </lineage>
</organism>
<evidence type="ECO:0000313" key="3">
    <source>
        <dbReference type="Proteomes" id="UP000507470"/>
    </source>
</evidence>
<dbReference type="AlphaFoldDB" id="A0A6J8BZG3"/>
<keyword evidence="3" id="KW-1185">Reference proteome</keyword>
<dbReference type="InterPro" id="IPR042567">
    <property type="entry name" value="SPIN/Ssty_sf"/>
</dbReference>
<reference evidence="2 3" key="1">
    <citation type="submission" date="2020-06" db="EMBL/GenBank/DDBJ databases">
        <authorList>
            <person name="Li R."/>
            <person name="Bekaert M."/>
        </authorList>
    </citation>
    <scope>NUCLEOTIDE SEQUENCE [LARGE SCALE GENOMIC DNA]</scope>
    <source>
        <strain evidence="3">wild</strain>
    </source>
</reference>
<dbReference type="EMBL" id="CACVKT020004339">
    <property type="protein sequence ID" value="CAC5389468.1"/>
    <property type="molecule type" value="Genomic_DNA"/>
</dbReference>
<gene>
    <name evidence="2" type="ORF">MCOR_24630</name>
</gene>